<dbReference type="GO" id="GO:0031672">
    <property type="term" value="C:A band"/>
    <property type="evidence" value="ECO:0007669"/>
    <property type="project" value="UniProtKB-SubCell"/>
</dbReference>
<dbReference type="SMART" id="SM00408">
    <property type="entry name" value="IGc2"/>
    <property type="match status" value="3"/>
</dbReference>
<keyword evidence="7" id="KW-1015">Disulfide bond</keyword>
<keyword evidence="2" id="KW-0787">Thick filament</keyword>
<organism evidence="11 12">
    <name type="scientific">Dictyocaulus viviparus</name>
    <name type="common">Bovine lungworm</name>
    <dbReference type="NCBI Taxonomy" id="29172"/>
    <lineage>
        <taxon>Eukaryota</taxon>
        <taxon>Metazoa</taxon>
        <taxon>Ecdysozoa</taxon>
        <taxon>Nematoda</taxon>
        <taxon>Chromadorea</taxon>
        <taxon>Rhabditida</taxon>
        <taxon>Rhabditina</taxon>
        <taxon>Rhabditomorpha</taxon>
        <taxon>Strongyloidea</taxon>
        <taxon>Metastrongylidae</taxon>
        <taxon>Dictyocaulus</taxon>
    </lineage>
</organism>
<sequence>EEEIETIKIPQFESSIERCVVEENGTVTITTVVSGVPTPFIEWYFKDEKLTVSDRISMGYQNKVATLILKNVTQDQEGTYYCRATNDHGTTVLPTEVKVITKSANDTIRLTFTRSNIEEVEQIATNIIVNRKEEQFEELVRLNLPQKAVKSANFISPSLDKQMTQTIKSTSLQGDNNVQTAPKLSECLTHTIDEPIDQSHQTAETDRFPLITLRNESQTAEQVSIRSIAIKFAESLTKHLIGQAHTDFLSIVSRDNKAPRPEMSFGAEGHSCETKESVATLVIEGEAATIGNVTPFPFTSVSAQSSTFIADSSFLSKETCNEQMITVDVRKPDIRFDHLVTVVEPEVVELGLQLLSSSAPSMKFIDLETILQRPGTSSSVNTTISSPNKGSANAEHRIVVLEGTSQNFKNFMTLNLKKIQKLSTGSAEPSTFVQIEILKPNEISEKTLTIVDNEKTFSDTLRAAASTSKLIVNYIVITLIMENVTVSLIKQADSGHQELVIEYENYVECSVDFNLSQLVYCHPKQDKKPEVWSRPSRFSGVDENVVAVFVEVVANCPDQSIEVVASVNMPLETKVDRKPSPDVEVSLSLSESLKAIGQQPPKFFRMLHDLDTTVGKSVQFKCMVSGMPTPLITWYVDGDPIRESQEYKMICEDGVCILRINEVLAEDEGEYSCEASNIVGKAETKCFLKVMNNQASRFIEYVPSMTDFDNTQDSFDSFELEECKANNLIRSDYTSQHSLVTCNSEFDLSKVINYNENMEETNTFHKYFDTREVLVCVREAEPHEKIFASFLVREPEEISVDIVIANSDEYVAVAHRIELPIKAVHNSFVRTQAKQDKMKAIDNVSSFDHEKIFTKELLEPRKLDLPQEMYYKGQKISVSVNEIEKEEMTRNESGNVEVLKKTCLETLVEFDTRLDVSQSVKKSNTLFEQNNTISKFNTENEISITPVSTAPYDGNNLHSLWTNKPTEIFADSNCRQYEISETERTSIGSEVSGNSTISRNSLFDKKFFTKMKKIERIARKVDEELEHLSESPDNSQYDKEIGCEISKISHNLLSQSITEAQAEASEELIRTTLADMILNPSRTVEEEVELMKHSIRLIRRKLSDIENSLIEDVEVRNITEQAKPCSQANMGNITTEAQTQSESMLPCSDYVRVTPLTSNIKEQLSHLEEIIANPMETESVDVSSRENRNLFPVNERTEKKELHDLFVQINNEMNIIKTFCKSKLSKKGTDAVVNVLNKVRNHIINIANIMTLTRGRQLSAIRKNKVDVYVTSRFERQPFNEAIDAVLINEQTSIDNSNHKDIWKIEIEANKGNTLMMQEQEADVKLPIAPPRRCRTLSGVLDSATAAPVRPPRNKEVLKSRDHSLDSKISVLDLTSFKEITVQNLRIFKKDNTTSLSSKLKKSLVRNKLDLLRHLNCVKTRKEQLDGLEEPLLDNADQIDACQSSDAIIPRNVENSEVSKSFMTKERRESKEKVYQNNKKSEQVIDVEQSSNHQIGPAFQLNLPYQKRENSLENIIEINYSGTLSSVAYVRHCEASAAAVIPHRITSAFGEGIPLEDGIGSVHLFCEESDYATDTDTSALVRGTIQLFNNNEEINLKTDAFLNSPNRNSRNLREQIKENEPNNLFVNVDVDFISMRQASEKNKSAGYSYENAFVDTTLLNEASNPEETTHIVLEETILSQMGSSVITDDTDRTVELRETDILSDELLMTETDPSIADSVDKLIEFVRADEEKFSVVVLPQQARDILNATLLADRIIVVECVQHLRSIPLKIHATEDHENSLSLIVSKSRSNNSDDGEAYDEITENSFHGEDGECRTGISVSIIARSLYDGIYASLEEIPWGEVEMTVPCCDMMANSMRDDSKTSIQFNVTVSESNLEEKKSLLSQASLNYSQNTISEIDNTLSNGSINIPSYVIKIGSTATITCELNNYLPPDSNIEWYKGNIQINTCPGKLDRISHDLLEVLIINDVQKEDSDIYSLKVNDEIFPVAYLIVESSFVDDSDATIISPPQTQFVMDGQPTMIMCQVNVPKQSVKWLKDRKPLQETDRIQIDVCEDAELSHCDVCLYTCLERIDEKEVTVVVSGTESEDDDVQEYIVPPGSTATIACELEDSEHMCSLVWLKNGQRLTFTDPNKMEHVKNSLKHYLVIHDTCPKDNGVYSVSISDTEFKVAHLTVNDMATISNSLRRKRISNSSLN</sequence>
<dbReference type="InterPro" id="IPR051170">
    <property type="entry name" value="Neural/epithelial_adhesion"/>
</dbReference>
<dbReference type="STRING" id="29172.A0A0D8X8R5"/>
<dbReference type="PANTHER" id="PTHR12231:SF253">
    <property type="entry name" value="DPR-INTERACTING PROTEIN ETA, ISOFORM B-RELATED"/>
    <property type="match status" value="1"/>
</dbReference>
<dbReference type="Pfam" id="PF07679">
    <property type="entry name" value="I-set"/>
    <property type="match status" value="3"/>
</dbReference>
<dbReference type="CDD" id="cd00096">
    <property type="entry name" value="Ig"/>
    <property type="match status" value="2"/>
</dbReference>
<keyword evidence="6" id="KW-0130">Cell adhesion</keyword>
<dbReference type="GO" id="GO:0019899">
    <property type="term" value="F:enzyme binding"/>
    <property type="evidence" value="ECO:0007669"/>
    <property type="project" value="UniProtKB-ARBA"/>
</dbReference>
<dbReference type="OrthoDB" id="5969272at2759"/>
<name>A0A0D8X8R5_DICVI</name>
<feature type="domain" description="Ig-like" evidence="10">
    <location>
        <begin position="2074"/>
        <end position="2180"/>
    </location>
</feature>
<gene>
    <name evidence="11" type="ORF">DICVIV_13091</name>
</gene>
<dbReference type="Proteomes" id="UP000053766">
    <property type="component" value="Unassembled WGS sequence"/>
</dbReference>
<evidence type="ECO:0000259" key="10">
    <source>
        <dbReference type="PROSITE" id="PS50835"/>
    </source>
</evidence>
<evidence type="ECO:0000256" key="5">
    <source>
        <dbReference type="ARBA" id="ARBA00022737"/>
    </source>
</evidence>
<dbReference type="PANTHER" id="PTHR12231">
    <property type="entry name" value="CTX-RELATED TYPE I TRANSMEMBRANE PROTEIN"/>
    <property type="match status" value="1"/>
</dbReference>
<dbReference type="GO" id="GO:0043005">
    <property type="term" value="C:neuron projection"/>
    <property type="evidence" value="ECO:0007669"/>
    <property type="project" value="TreeGrafter"/>
</dbReference>
<evidence type="ECO:0000256" key="8">
    <source>
        <dbReference type="ARBA" id="ARBA00023179"/>
    </source>
</evidence>
<feature type="domain" description="Ig-like" evidence="10">
    <location>
        <begin position="601"/>
        <end position="677"/>
    </location>
</feature>
<dbReference type="InterPro" id="IPR036179">
    <property type="entry name" value="Ig-like_dom_sf"/>
</dbReference>
<dbReference type="InterPro" id="IPR013098">
    <property type="entry name" value="Ig_I-set"/>
</dbReference>
<dbReference type="FunFam" id="2.60.40.10:FF:000557">
    <property type="entry name" value="Myosin binding protein Ha"/>
    <property type="match status" value="1"/>
</dbReference>
<evidence type="ECO:0000256" key="9">
    <source>
        <dbReference type="ARBA" id="ARBA00023319"/>
    </source>
</evidence>
<evidence type="ECO:0000313" key="12">
    <source>
        <dbReference type="Proteomes" id="UP000053766"/>
    </source>
</evidence>
<dbReference type="SMART" id="SM00409">
    <property type="entry name" value="IG"/>
    <property type="match status" value="4"/>
</dbReference>
<evidence type="ECO:0000256" key="4">
    <source>
        <dbReference type="ARBA" id="ARBA00022729"/>
    </source>
</evidence>
<reference evidence="11 12" key="1">
    <citation type="submission" date="2013-11" db="EMBL/GenBank/DDBJ databases">
        <title>Draft genome of the bovine lungworm Dictyocaulus viviparus.</title>
        <authorList>
            <person name="Mitreva M."/>
        </authorList>
    </citation>
    <scope>NUCLEOTIDE SEQUENCE [LARGE SCALE GENOMIC DNA]</scope>
    <source>
        <strain evidence="11 12">HannoverDv2000</strain>
    </source>
</reference>
<evidence type="ECO:0000256" key="2">
    <source>
        <dbReference type="ARBA" id="ARBA00022433"/>
    </source>
</evidence>
<dbReference type="InterPro" id="IPR003598">
    <property type="entry name" value="Ig_sub2"/>
</dbReference>
<evidence type="ECO:0000256" key="3">
    <source>
        <dbReference type="ARBA" id="ARBA00022490"/>
    </source>
</evidence>
<protein>
    <submittedName>
        <fullName evidence="11">Immunoglobulin I-set domain protein</fullName>
    </submittedName>
</protein>
<keyword evidence="4" id="KW-0732">Signal</keyword>
<keyword evidence="9" id="KW-0393">Immunoglobulin domain</keyword>
<feature type="domain" description="Ig-like" evidence="10">
    <location>
        <begin position="10"/>
        <end position="98"/>
    </location>
</feature>
<keyword evidence="5" id="KW-0677">Repeat</keyword>
<dbReference type="PROSITE" id="PS50835">
    <property type="entry name" value="IG_LIKE"/>
    <property type="match status" value="5"/>
</dbReference>
<dbReference type="Gene3D" id="2.60.40.10">
    <property type="entry name" value="Immunoglobulins"/>
    <property type="match status" value="5"/>
</dbReference>
<dbReference type="GO" id="GO:0007155">
    <property type="term" value="P:cell adhesion"/>
    <property type="evidence" value="ECO:0007669"/>
    <property type="project" value="UniProtKB-KW"/>
</dbReference>
<dbReference type="GO" id="GO:0032982">
    <property type="term" value="C:myosin filament"/>
    <property type="evidence" value="ECO:0007669"/>
    <property type="project" value="UniProtKB-KW"/>
</dbReference>
<dbReference type="InterPro" id="IPR013783">
    <property type="entry name" value="Ig-like_fold"/>
</dbReference>
<feature type="domain" description="Ig-like" evidence="10">
    <location>
        <begin position="1986"/>
        <end position="2067"/>
    </location>
</feature>
<reference evidence="12" key="2">
    <citation type="journal article" date="2016" name="Sci. Rep.">
        <title>Dictyocaulus viviparus genome, variome and transcriptome elucidate lungworm biology and support future intervention.</title>
        <authorList>
            <person name="McNulty S.N."/>
            <person name="Strube C."/>
            <person name="Rosa B.A."/>
            <person name="Martin J.C."/>
            <person name="Tyagi R."/>
            <person name="Choi Y.J."/>
            <person name="Wang Q."/>
            <person name="Hallsworth Pepin K."/>
            <person name="Zhang X."/>
            <person name="Ozersky P."/>
            <person name="Wilson R.K."/>
            <person name="Sternberg P.W."/>
            <person name="Gasser R.B."/>
            <person name="Mitreva M."/>
        </authorList>
    </citation>
    <scope>NUCLEOTIDE SEQUENCE [LARGE SCALE GENOMIC DNA]</scope>
    <source>
        <strain evidence="12">HannoverDv2000</strain>
    </source>
</reference>
<comment type="subcellular location">
    <subcellularLocation>
        <location evidence="1">Cytoplasm</location>
        <location evidence="1">Myofibril</location>
        <location evidence="1">Sarcomere</location>
        <location evidence="1">A band</location>
    </subcellularLocation>
</comment>
<dbReference type="EMBL" id="KN716958">
    <property type="protein sequence ID" value="KJH40943.1"/>
    <property type="molecule type" value="Genomic_DNA"/>
</dbReference>
<dbReference type="FunFam" id="2.60.40.10:FF:000425">
    <property type="entry name" value="Myosin light chain kinase"/>
    <property type="match status" value="1"/>
</dbReference>
<dbReference type="InterPro" id="IPR007110">
    <property type="entry name" value="Ig-like_dom"/>
</dbReference>
<evidence type="ECO:0000256" key="1">
    <source>
        <dbReference type="ARBA" id="ARBA00004161"/>
    </source>
</evidence>
<keyword evidence="12" id="KW-1185">Reference proteome</keyword>
<dbReference type="SUPFAM" id="SSF48726">
    <property type="entry name" value="Immunoglobulin"/>
    <property type="match status" value="4"/>
</dbReference>
<keyword evidence="3" id="KW-0963">Cytoplasm</keyword>
<accession>A0A0D8X8R5</accession>
<keyword evidence="8" id="KW-0514">Muscle protein</keyword>
<dbReference type="InterPro" id="IPR003599">
    <property type="entry name" value="Ig_sub"/>
</dbReference>
<evidence type="ECO:0000256" key="7">
    <source>
        <dbReference type="ARBA" id="ARBA00023157"/>
    </source>
</evidence>
<evidence type="ECO:0000313" key="11">
    <source>
        <dbReference type="EMBL" id="KJH40943.1"/>
    </source>
</evidence>
<feature type="domain" description="Ig-like" evidence="10">
    <location>
        <begin position="1917"/>
        <end position="1982"/>
    </location>
</feature>
<feature type="non-terminal residue" evidence="11">
    <location>
        <position position="1"/>
    </location>
</feature>
<evidence type="ECO:0000256" key="6">
    <source>
        <dbReference type="ARBA" id="ARBA00022889"/>
    </source>
</evidence>
<proteinExistence type="predicted"/>